<sequence>MNLSEGEARARFAAARVARLATIAPDGTPRLVPVTFAVLAGPPTEGGSAAPGLGSAAPAPAPGPAPGPGPGPGSVAGGLGTVVTAVDHKPKRTTRLRRLDDIARDGRVSLLADEYDDDWSRLWWARADGVASVVEPPDHAHAVAARALVERYRQYRDHPPAGPAIVVTVTRWTGWSYR</sequence>
<proteinExistence type="predicted"/>
<dbReference type="STRING" id="1834516.BL253_32010"/>
<dbReference type="GO" id="GO:0005829">
    <property type="term" value="C:cytosol"/>
    <property type="evidence" value="ECO:0007669"/>
    <property type="project" value="TreeGrafter"/>
</dbReference>
<dbReference type="GO" id="GO:0016627">
    <property type="term" value="F:oxidoreductase activity, acting on the CH-CH group of donors"/>
    <property type="evidence" value="ECO:0007669"/>
    <property type="project" value="TreeGrafter"/>
</dbReference>
<dbReference type="RefSeq" id="WP_241835336.1">
    <property type="nucleotide sequence ID" value="NZ_MOMC01000079.1"/>
</dbReference>
<dbReference type="NCBIfam" id="TIGR03668">
    <property type="entry name" value="Rv0121_F420"/>
    <property type="match status" value="1"/>
</dbReference>
<keyword evidence="1" id="KW-0560">Oxidoreductase</keyword>
<feature type="compositionally biased region" description="Pro residues" evidence="2">
    <location>
        <begin position="59"/>
        <end position="71"/>
    </location>
</feature>
<evidence type="ECO:0000313" key="4">
    <source>
        <dbReference type="Proteomes" id="UP000188929"/>
    </source>
</evidence>
<dbReference type="InterPro" id="IPR012349">
    <property type="entry name" value="Split_barrel_FMN-bd"/>
</dbReference>
<keyword evidence="4" id="KW-1185">Reference proteome</keyword>
<dbReference type="SUPFAM" id="SSF50475">
    <property type="entry name" value="FMN-binding split barrel"/>
    <property type="match status" value="2"/>
</dbReference>
<evidence type="ECO:0000256" key="2">
    <source>
        <dbReference type="SAM" id="MobiDB-lite"/>
    </source>
</evidence>
<dbReference type="EMBL" id="MOMC01000079">
    <property type="protein sequence ID" value="ONH23841.1"/>
    <property type="molecule type" value="Genomic_DNA"/>
</dbReference>
<reference evidence="4" key="1">
    <citation type="submission" date="2016-10" db="EMBL/GenBank/DDBJ databases">
        <title>Frankia sp. NRRL B-16386 Genome sequencing.</title>
        <authorList>
            <person name="Ghodhbane-Gtari F."/>
            <person name="Swanson E."/>
            <person name="Gueddou A."/>
            <person name="Hezbri K."/>
            <person name="Ktari K."/>
            <person name="Nouioui I."/>
            <person name="Morris K."/>
            <person name="Simpson S."/>
            <person name="Abebe-Akele F."/>
            <person name="Thomas K."/>
            <person name="Gtari M."/>
            <person name="Tisa L.S."/>
        </authorList>
    </citation>
    <scope>NUCLEOTIDE SEQUENCE [LARGE SCALE GENOMIC DNA]</scope>
    <source>
        <strain evidence="4">NRRL B-16386</strain>
    </source>
</reference>
<dbReference type="AlphaFoldDB" id="A0A1V2I1Z0"/>
<accession>A0A1V2I1Z0</accession>
<dbReference type="PANTHER" id="PTHR35176">
    <property type="entry name" value="HEME OXYGENASE HI_0854-RELATED"/>
    <property type="match status" value="1"/>
</dbReference>
<dbReference type="Proteomes" id="UP000188929">
    <property type="component" value="Unassembled WGS sequence"/>
</dbReference>
<dbReference type="InterPro" id="IPR019967">
    <property type="entry name" value="F420-dep_enz_PPOX_Rv0121"/>
</dbReference>
<dbReference type="Gene3D" id="2.30.110.10">
    <property type="entry name" value="Electron Transport, Fmn-binding Protein, Chain A"/>
    <property type="match status" value="1"/>
</dbReference>
<dbReference type="InterPro" id="IPR052019">
    <property type="entry name" value="F420H2_bilvrd_red/Heme_oxyg"/>
</dbReference>
<comment type="caution">
    <text evidence="3">The sequence shown here is derived from an EMBL/GenBank/DDBJ whole genome shotgun (WGS) entry which is preliminary data.</text>
</comment>
<feature type="region of interest" description="Disordered" evidence="2">
    <location>
        <begin position="45"/>
        <end position="79"/>
    </location>
</feature>
<name>A0A1V2I1Z0_9ACTN</name>
<dbReference type="PANTHER" id="PTHR35176:SF2">
    <property type="entry name" value="F420H(2)-DEPENDENT REDUCTASE RV1155"/>
    <property type="match status" value="1"/>
</dbReference>
<protein>
    <submittedName>
        <fullName evidence="3">PPOX class F420-dependent oxidoreductase</fullName>
    </submittedName>
</protein>
<evidence type="ECO:0000256" key="1">
    <source>
        <dbReference type="ARBA" id="ARBA00023002"/>
    </source>
</evidence>
<organism evidence="3 4">
    <name type="scientific">Pseudofrankia asymbiotica</name>
    <dbReference type="NCBI Taxonomy" id="1834516"/>
    <lineage>
        <taxon>Bacteria</taxon>
        <taxon>Bacillati</taxon>
        <taxon>Actinomycetota</taxon>
        <taxon>Actinomycetes</taxon>
        <taxon>Frankiales</taxon>
        <taxon>Frankiaceae</taxon>
        <taxon>Pseudofrankia</taxon>
    </lineage>
</organism>
<evidence type="ECO:0000313" key="3">
    <source>
        <dbReference type="EMBL" id="ONH23841.1"/>
    </source>
</evidence>
<feature type="compositionally biased region" description="Low complexity" evidence="2">
    <location>
        <begin position="46"/>
        <end position="58"/>
    </location>
</feature>
<gene>
    <name evidence="3" type="ORF">BL253_32010</name>
</gene>
<dbReference type="GO" id="GO:0070967">
    <property type="term" value="F:coenzyme F420 binding"/>
    <property type="evidence" value="ECO:0007669"/>
    <property type="project" value="TreeGrafter"/>
</dbReference>